<reference evidence="2" key="1">
    <citation type="journal article" date="2005" name="Nature">
        <title>The map-based sequence of the rice genome.</title>
        <authorList>
            <consortium name="International rice genome sequencing project (IRGSP)"/>
            <person name="Matsumoto T."/>
            <person name="Wu J."/>
            <person name="Kanamori H."/>
            <person name="Katayose Y."/>
            <person name="Fujisawa M."/>
            <person name="Namiki N."/>
            <person name="Mizuno H."/>
            <person name="Yamamoto K."/>
            <person name="Antonio B.A."/>
            <person name="Baba T."/>
            <person name="Sakata K."/>
            <person name="Nagamura Y."/>
            <person name="Aoki H."/>
            <person name="Arikawa K."/>
            <person name="Arita K."/>
            <person name="Bito T."/>
            <person name="Chiden Y."/>
            <person name="Fujitsuka N."/>
            <person name="Fukunaka R."/>
            <person name="Hamada M."/>
            <person name="Harada C."/>
            <person name="Hayashi A."/>
            <person name="Hijishita S."/>
            <person name="Honda M."/>
            <person name="Hosokawa S."/>
            <person name="Ichikawa Y."/>
            <person name="Idonuma A."/>
            <person name="Iijima M."/>
            <person name="Ikeda M."/>
            <person name="Ikeno M."/>
            <person name="Ito K."/>
            <person name="Ito S."/>
            <person name="Ito T."/>
            <person name="Ito Y."/>
            <person name="Ito Y."/>
            <person name="Iwabuchi A."/>
            <person name="Kamiya K."/>
            <person name="Karasawa W."/>
            <person name="Kurita K."/>
            <person name="Katagiri S."/>
            <person name="Kikuta A."/>
            <person name="Kobayashi H."/>
            <person name="Kobayashi N."/>
            <person name="Machita K."/>
            <person name="Maehara T."/>
            <person name="Masukawa M."/>
            <person name="Mizubayashi T."/>
            <person name="Mukai Y."/>
            <person name="Nagasaki H."/>
            <person name="Nagata Y."/>
            <person name="Naito S."/>
            <person name="Nakashima M."/>
            <person name="Nakama Y."/>
            <person name="Nakamichi Y."/>
            <person name="Nakamura M."/>
            <person name="Meguro A."/>
            <person name="Negishi M."/>
            <person name="Ohta I."/>
            <person name="Ohta T."/>
            <person name="Okamoto M."/>
            <person name="Ono N."/>
            <person name="Saji S."/>
            <person name="Sakaguchi M."/>
            <person name="Sakai K."/>
            <person name="Shibata M."/>
            <person name="Shimokawa T."/>
            <person name="Song J."/>
            <person name="Takazaki Y."/>
            <person name="Terasawa K."/>
            <person name="Tsugane M."/>
            <person name="Tsuji K."/>
            <person name="Ueda S."/>
            <person name="Waki K."/>
            <person name="Yamagata H."/>
            <person name="Yamamoto M."/>
            <person name="Yamamoto S."/>
            <person name="Yamane H."/>
            <person name="Yoshiki S."/>
            <person name="Yoshihara R."/>
            <person name="Yukawa K."/>
            <person name="Zhong H."/>
            <person name="Yano M."/>
            <person name="Yuan Q."/>
            <person name="Ouyang S."/>
            <person name="Liu J."/>
            <person name="Jones K.M."/>
            <person name="Gansberger K."/>
            <person name="Moffat K."/>
            <person name="Hill J."/>
            <person name="Bera J."/>
            <person name="Fadrosh D."/>
            <person name="Jin S."/>
            <person name="Johri S."/>
            <person name="Kim M."/>
            <person name="Overton L."/>
            <person name="Reardon M."/>
            <person name="Tsitrin T."/>
            <person name="Vuong H."/>
            <person name="Weaver B."/>
            <person name="Ciecko A."/>
            <person name="Tallon L."/>
            <person name="Jackson J."/>
            <person name="Pai G."/>
            <person name="Aken S.V."/>
            <person name="Utterback T."/>
            <person name="Reidmuller S."/>
            <person name="Feldblyum T."/>
            <person name="Hsiao J."/>
            <person name="Zismann V."/>
            <person name="Iobst S."/>
            <person name="de Vazeille A.R."/>
            <person name="Buell C.R."/>
            <person name="Ying K."/>
            <person name="Li Y."/>
            <person name="Lu T."/>
            <person name="Huang Y."/>
            <person name="Zhao Q."/>
            <person name="Feng Q."/>
            <person name="Zhang L."/>
            <person name="Zhu J."/>
            <person name="Weng Q."/>
            <person name="Mu J."/>
            <person name="Lu Y."/>
            <person name="Fan D."/>
            <person name="Liu Y."/>
            <person name="Guan J."/>
            <person name="Zhang Y."/>
            <person name="Yu S."/>
            <person name="Liu X."/>
            <person name="Zhang Y."/>
            <person name="Hong G."/>
            <person name="Han B."/>
            <person name="Choisne N."/>
            <person name="Demange N."/>
            <person name="Orjeda G."/>
            <person name="Samain S."/>
            <person name="Cattolico L."/>
            <person name="Pelletier E."/>
            <person name="Couloux A."/>
            <person name="Segurens B."/>
            <person name="Wincker P."/>
            <person name="D'Hont A."/>
            <person name="Scarpelli C."/>
            <person name="Weissenbach J."/>
            <person name="Salanoubat M."/>
            <person name="Quetier F."/>
            <person name="Yu Y."/>
            <person name="Kim H.R."/>
            <person name="Rambo T."/>
            <person name="Currie J."/>
            <person name="Collura K."/>
            <person name="Luo M."/>
            <person name="Yang T."/>
            <person name="Ammiraju J.S.S."/>
            <person name="Engler F."/>
            <person name="Soderlund C."/>
            <person name="Wing R.A."/>
            <person name="Palmer L.E."/>
            <person name="de la Bastide M."/>
            <person name="Spiegel L."/>
            <person name="Nascimento L."/>
            <person name="Zutavern T."/>
            <person name="O'Shaughnessy A."/>
            <person name="Dike S."/>
            <person name="Dedhia N."/>
            <person name="Preston R."/>
            <person name="Balija V."/>
            <person name="McCombie W.R."/>
            <person name="Chow T."/>
            <person name="Chen H."/>
            <person name="Chung M."/>
            <person name="Chen C."/>
            <person name="Shaw J."/>
            <person name="Wu H."/>
            <person name="Hsiao K."/>
            <person name="Chao Y."/>
            <person name="Chu M."/>
            <person name="Cheng C."/>
            <person name="Hour A."/>
            <person name="Lee P."/>
            <person name="Lin S."/>
            <person name="Lin Y."/>
            <person name="Liou J."/>
            <person name="Liu S."/>
            <person name="Hsing Y."/>
            <person name="Raghuvanshi S."/>
            <person name="Mohanty A."/>
            <person name="Bharti A.K."/>
            <person name="Gaur A."/>
            <person name="Gupta V."/>
            <person name="Kumar D."/>
            <person name="Ravi V."/>
            <person name="Vij S."/>
            <person name="Kapur A."/>
            <person name="Khurana P."/>
            <person name="Khurana P."/>
            <person name="Khurana J.P."/>
            <person name="Tyagi A.K."/>
            <person name="Gaikwad K."/>
            <person name="Singh A."/>
            <person name="Dalal V."/>
            <person name="Srivastava S."/>
            <person name="Dixit A."/>
            <person name="Pal A.K."/>
            <person name="Ghazi I.A."/>
            <person name="Yadav M."/>
            <person name="Pandit A."/>
            <person name="Bhargava A."/>
            <person name="Sureshbabu K."/>
            <person name="Batra K."/>
            <person name="Sharma T.R."/>
            <person name="Mohapatra T."/>
            <person name="Singh N.K."/>
            <person name="Messing J."/>
            <person name="Nelson A.B."/>
            <person name="Fuks G."/>
            <person name="Kavchok S."/>
            <person name="Keizer G."/>
            <person name="Linton E."/>
            <person name="Llaca V."/>
            <person name="Song R."/>
            <person name="Tanyolac B."/>
            <person name="Young S."/>
            <person name="Ho-Il K."/>
            <person name="Hahn J.H."/>
            <person name="Sangsakoo G."/>
            <person name="Vanavichit A."/>
            <person name="de Mattos Luiz.A.T."/>
            <person name="Zimmer P.D."/>
            <person name="Malone G."/>
            <person name="Dellagostin O."/>
            <person name="de Oliveira A.C."/>
            <person name="Bevan M."/>
            <person name="Bancroft I."/>
            <person name="Minx P."/>
            <person name="Cordum H."/>
            <person name="Wilson R."/>
            <person name="Cheng Z."/>
            <person name="Jin W."/>
            <person name="Jiang J."/>
            <person name="Leong S.A."/>
            <person name="Iwama H."/>
            <person name="Gojobori T."/>
            <person name="Itoh T."/>
            <person name="Niimura Y."/>
            <person name="Fujii Y."/>
            <person name="Habara T."/>
            <person name="Sakai H."/>
            <person name="Sato Y."/>
            <person name="Wilson G."/>
            <person name="Kumar K."/>
            <person name="McCouch S."/>
            <person name="Juretic N."/>
            <person name="Hoen D."/>
            <person name="Wright S."/>
            <person name="Bruskiewich R."/>
            <person name="Bureau T."/>
            <person name="Miyao A."/>
            <person name="Hirochika H."/>
            <person name="Nishikawa T."/>
            <person name="Kadowaki K."/>
            <person name="Sugiura M."/>
            <person name="Burr B."/>
            <person name="Sasaki T."/>
        </authorList>
    </citation>
    <scope>NUCLEOTIDE SEQUENCE [LARGE SCALE GENOMIC DNA]</scope>
    <source>
        <strain evidence="2">cv. Nipponbare</strain>
    </source>
</reference>
<gene>
    <name evidence="1" type="primary">P0523F01.8</name>
</gene>
<dbReference type="EMBL" id="AP003573">
    <property type="protein sequence ID" value="BAD37512.1"/>
    <property type="molecule type" value="Genomic_DNA"/>
</dbReference>
<proteinExistence type="predicted"/>
<organism evidence="1 2">
    <name type="scientific">Oryza sativa subsp. japonica</name>
    <name type="common">Rice</name>
    <dbReference type="NCBI Taxonomy" id="39947"/>
    <lineage>
        <taxon>Eukaryota</taxon>
        <taxon>Viridiplantae</taxon>
        <taxon>Streptophyta</taxon>
        <taxon>Embryophyta</taxon>
        <taxon>Tracheophyta</taxon>
        <taxon>Spermatophyta</taxon>
        <taxon>Magnoliopsida</taxon>
        <taxon>Liliopsida</taxon>
        <taxon>Poales</taxon>
        <taxon>Poaceae</taxon>
        <taxon>BOP clade</taxon>
        <taxon>Oryzoideae</taxon>
        <taxon>Oryzeae</taxon>
        <taxon>Oryzinae</taxon>
        <taxon>Oryza</taxon>
        <taxon>Oryza sativa</taxon>
    </lineage>
</organism>
<protein>
    <submittedName>
        <fullName evidence="1">Uncharacterized protein</fullName>
    </submittedName>
</protein>
<evidence type="ECO:0000313" key="1">
    <source>
        <dbReference type="EMBL" id="BAD37512.1"/>
    </source>
</evidence>
<reference evidence="2" key="2">
    <citation type="journal article" date="2008" name="Nucleic Acids Res.">
        <title>The rice annotation project database (RAP-DB): 2008 update.</title>
        <authorList>
            <consortium name="The rice annotation project (RAP)"/>
        </authorList>
    </citation>
    <scope>GENOME REANNOTATION</scope>
    <source>
        <strain evidence="2">cv. Nipponbare</strain>
    </source>
</reference>
<dbReference type="AlphaFoldDB" id="Q67WF7"/>
<sequence length="104" mass="11179">MIKCDLQGIIGTGCVAIYPVYERSWTVEDRRWVVDMGGRRGAGGDAKAAGWQQGEGWRCRRGKTGCNLGEEKGEGEEADRLGGEAGWRHGDCVGGRGVLALGHM</sequence>
<name>Q67WF7_ORYSJ</name>
<evidence type="ECO:0000313" key="2">
    <source>
        <dbReference type="Proteomes" id="UP000000763"/>
    </source>
</evidence>
<accession>Q67WF7</accession>
<dbReference type="Proteomes" id="UP000000763">
    <property type="component" value="Chromosome 6"/>
</dbReference>